<evidence type="ECO:0000313" key="3">
    <source>
        <dbReference type="Proteomes" id="UP001189624"/>
    </source>
</evidence>
<keyword evidence="3" id="KW-1185">Reference proteome</keyword>
<dbReference type="Gramene" id="rna-AYBTSS11_LOCUS10203">
    <property type="protein sequence ID" value="CAJ1941324.1"/>
    <property type="gene ID" value="gene-AYBTSS11_LOCUS10203"/>
</dbReference>
<evidence type="ECO:0000313" key="2">
    <source>
        <dbReference type="EMBL" id="CAJ1941324.1"/>
    </source>
</evidence>
<dbReference type="PANTHER" id="PTHR33647:SF10">
    <property type="entry name" value="DUF4228 DOMAIN-CONTAINING PROTEIN"/>
    <property type="match status" value="1"/>
</dbReference>
<evidence type="ECO:0000256" key="1">
    <source>
        <dbReference type="SAM" id="MobiDB-lite"/>
    </source>
</evidence>
<accession>A0AA86VD46</accession>
<dbReference type="EMBL" id="OY731400">
    <property type="protein sequence ID" value="CAJ1941324.1"/>
    <property type="molecule type" value="Genomic_DNA"/>
</dbReference>
<dbReference type="PANTHER" id="PTHR33647">
    <property type="entry name" value="OS01G0793900 PROTEIN"/>
    <property type="match status" value="1"/>
</dbReference>
<sequence length="234" mass="26371">MGNCCEPASSMEWDGEDWSDLTSKNTSSSKVFDQTRCHGLSLGKVQKEKLMGVLGASPDAKGKVKIMISKKELAQLLEKQQQVSKKQVGRASAEQVLLRLIKARDHDSRHELWRPAASSMEWDGEDWSDLTSKKTCSRKVIDLTRGHELILGKVQKEKLMGVLRASPDADGKVKILISKKELAELLEKQQQMNNNKHVRRASAEQVLLRLTKARDHESRQGFWMPKLESIPEAS</sequence>
<proteinExistence type="predicted"/>
<organism evidence="2 3">
    <name type="scientific">Sphenostylis stenocarpa</name>
    <dbReference type="NCBI Taxonomy" id="92480"/>
    <lineage>
        <taxon>Eukaryota</taxon>
        <taxon>Viridiplantae</taxon>
        <taxon>Streptophyta</taxon>
        <taxon>Embryophyta</taxon>
        <taxon>Tracheophyta</taxon>
        <taxon>Spermatophyta</taxon>
        <taxon>Magnoliopsida</taxon>
        <taxon>eudicotyledons</taxon>
        <taxon>Gunneridae</taxon>
        <taxon>Pentapetalae</taxon>
        <taxon>rosids</taxon>
        <taxon>fabids</taxon>
        <taxon>Fabales</taxon>
        <taxon>Fabaceae</taxon>
        <taxon>Papilionoideae</taxon>
        <taxon>50 kb inversion clade</taxon>
        <taxon>NPAAA clade</taxon>
        <taxon>indigoferoid/millettioid clade</taxon>
        <taxon>Phaseoleae</taxon>
        <taxon>Sphenostylis</taxon>
    </lineage>
</organism>
<name>A0AA86VD46_9FABA</name>
<feature type="compositionally biased region" description="Polar residues" evidence="1">
    <location>
        <begin position="20"/>
        <end position="29"/>
    </location>
</feature>
<reference evidence="2" key="1">
    <citation type="submission" date="2023-10" db="EMBL/GenBank/DDBJ databases">
        <authorList>
            <person name="Domelevo Entfellner J.-B."/>
        </authorList>
    </citation>
    <scope>NUCLEOTIDE SEQUENCE</scope>
</reference>
<protein>
    <submittedName>
        <fullName evidence="2">Uncharacterized protein</fullName>
    </submittedName>
</protein>
<feature type="region of interest" description="Disordered" evidence="1">
    <location>
        <begin position="1"/>
        <end position="29"/>
    </location>
</feature>
<dbReference type="Proteomes" id="UP001189624">
    <property type="component" value="Chromosome 3"/>
</dbReference>
<gene>
    <name evidence="2" type="ORF">AYBTSS11_LOCUS10203</name>
</gene>
<dbReference type="AlphaFoldDB" id="A0AA86VD46"/>